<dbReference type="InterPro" id="IPR001967">
    <property type="entry name" value="Peptidase_S11_N"/>
</dbReference>
<protein>
    <recommendedName>
        <fullName evidence="4">serine-type D-Ala-D-Ala carboxypeptidase</fullName>
        <ecNumber evidence="4">3.4.16.4</ecNumber>
    </recommendedName>
</protein>
<dbReference type="PRINTS" id="PR00725">
    <property type="entry name" value="DADACBPTASE1"/>
</dbReference>
<name>A0A9W5MYV1_NEISU</name>
<evidence type="ECO:0000256" key="14">
    <source>
        <dbReference type="RuleBase" id="RU004016"/>
    </source>
</evidence>
<gene>
    <name evidence="17" type="ORF">NEISUBOT_05023</name>
</gene>
<organism evidence="17 18">
    <name type="scientific">Neisseria subflava NJ9703</name>
    <dbReference type="NCBI Taxonomy" id="546268"/>
    <lineage>
        <taxon>Bacteria</taxon>
        <taxon>Pseudomonadati</taxon>
        <taxon>Pseudomonadota</taxon>
        <taxon>Betaproteobacteria</taxon>
        <taxon>Neisseriales</taxon>
        <taxon>Neisseriaceae</taxon>
        <taxon>Neisseria</taxon>
    </lineage>
</organism>
<dbReference type="PANTHER" id="PTHR21581:SF6">
    <property type="entry name" value="TRAFFICKING PROTEIN PARTICLE COMPLEX SUBUNIT 12"/>
    <property type="match status" value="1"/>
</dbReference>
<evidence type="ECO:0000256" key="6">
    <source>
        <dbReference type="ARBA" id="ARBA00022670"/>
    </source>
</evidence>
<keyword evidence="10" id="KW-0573">Peptidoglycan synthesis</keyword>
<keyword evidence="6" id="KW-0645">Protease</keyword>
<comment type="similarity">
    <text evidence="3 14">Belongs to the peptidase S11 family.</text>
</comment>
<dbReference type="EC" id="3.4.16.4" evidence="4"/>
<evidence type="ECO:0000256" key="7">
    <source>
        <dbReference type="ARBA" id="ARBA00022729"/>
    </source>
</evidence>
<feature type="domain" description="Peptidase S11 D-Ala-D-Ala carboxypeptidase A C-terminal" evidence="16">
    <location>
        <begin position="295"/>
        <end position="385"/>
    </location>
</feature>
<evidence type="ECO:0000256" key="4">
    <source>
        <dbReference type="ARBA" id="ARBA00012448"/>
    </source>
</evidence>
<dbReference type="GO" id="GO:0071555">
    <property type="term" value="P:cell wall organization"/>
    <property type="evidence" value="ECO:0007669"/>
    <property type="project" value="UniProtKB-KW"/>
</dbReference>
<dbReference type="Pfam" id="PF00768">
    <property type="entry name" value="Peptidase_S11"/>
    <property type="match status" value="1"/>
</dbReference>
<dbReference type="InterPro" id="IPR018044">
    <property type="entry name" value="Peptidase_S11"/>
</dbReference>
<dbReference type="Pfam" id="PF07943">
    <property type="entry name" value="PBP5_C"/>
    <property type="match status" value="1"/>
</dbReference>
<dbReference type="InterPro" id="IPR012338">
    <property type="entry name" value="Beta-lactam/transpept-like"/>
</dbReference>
<evidence type="ECO:0000313" key="17">
    <source>
        <dbReference type="EMBL" id="EFC51530.1"/>
    </source>
</evidence>
<dbReference type="Proteomes" id="UP000004621">
    <property type="component" value="Unassembled WGS sequence"/>
</dbReference>
<keyword evidence="5 17" id="KW-0121">Carboxypeptidase</keyword>
<evidence type="ECO:0000256" key="9">
    <source>
        <dbReference type="ARBA" id="ARBA00022960"/>
    </source>
</evidence>
<evidence type="ECO:0000313" key="18">
    <source>
        <dbReference type="Proteomes" id="UP000004621"/>
    </source>
</evidence>
<dbReference type="GO" id="GO:0006508">
    <property type="term" value="P:proteolysis"/>
    <property type="evidence" value="ECO:0007669"/>
    <property type="project" value="UniProtKB-KW"/>
</dbReference>
<dbReference type="GO" id="GO:0009002">
    <property type="term" value="F:serine-type D-Ala-D-Ala carboxypeptidase activity"/>
    <property type="evidence" value="ECO:0007669"/>
    <property type="project" value="UniProtKB-EC"/>
</dbReference>
<comment type="catalytic activity">
    <reaction evidence="12">
        <text>Preferential cleavage: (Ac)2-L-Lys-D-Ala-|-D-Ala. Also transpeptidation of peptidyl-alanyl moieties that are N-acyl substituents of D-alanine.</text>
        <dbReference type="EC" id="3.4.16.4"/>
    </reaction>
</comment>
<dbReference type="PANTHER" id="PTHR21581">
    <property type="entry name" value="D-ALANYL-D-ALANINE CARBOXYPEPTIDASE"/>
    <property type="match status" value="1"/>
</dbReference>
<evidence type="ECO:0000256" key="3">
    <source>
        <dbReference type="ARBA" id="ARBA00007164"/>
    </source>
</evidence>
<comment type="caution">
    <text evidence="17">The sequence shown here is derived from an EMBL/GenBank/DDBJ whole genome shotgun (WGS) entry which is preliminary data.</text>
</comment>
<dbReference type="InterPro" id="IPR037167">
    <property type="entry name" value="Peptidase_S11_C_sf"/>
</dbReference>
<keyword evidence="8 17" id="KW-0378">Hydrolase</keyword>
<keyword evidence="11" id="KW-0961">Cell wall biogenesis/degradation</keyword>
<proteinExistence type="inferred from homology"/>
<dbReference type="SUPFAM" id="SSF56601">
    <property type="entry name" value="beta-lactamase/transpeptidase-like"/>
    <property type="match status" value="1"/>
</dbReference>
<dbReference type="InterPro" id="IPR012907">
    <property type="entry name" value="Peptidase_S11_C"/>
</dbReference>
<dbReference type="AlphaFoldDB" id="A0A9W5MYV1"/>
<evidence type="ECO:0000256" key="1">
    <source>
        <dbReference type="ARBA" id="ARBA00003217"/>
    </source>
</evidence>
<reference evidence="17 18" key="1">
    <citation type="submission" date="2010-01" db="EMBL/GenBank/DDBJ databases">
        <authorList>
            <person name="Weinstock G."/>
            <person name="Sodergren E."/>
            <person name="Clifton S."/>
            <person name="Fulton L."/>
            <person name="Fulton B."/>
            <person name="Courtney L."/>
            <person name="Fronick C."/>
            <person name="Harrison M."/>
            <person name="Strong C."/>
            <person name="Farmer C."/>
            <person name="Delahaunty K."/>
            <person name="Markovic C."/>
            <person name="Hall O."/>
            <person name="Minx P."/>
            <person name="Tomlinson C."/>
            <person name="Mitreva M."/>
            <person name="Nelson J."/>
            <person name="Hou S."/>
            <person name="Wollam A."/>
            <person name="Pepin K.H."/>
            <person name="Johnson M."/>
            <person name="Bhonagiri V."/>
            <person name="Nash W.E."/>
            <person name="Warren W."/>
            <person name="Chinwalla A."/>
            <person name="Mardis E.R."/>
            <person name="Wilson R.K."/>
        </authorList>
    </citation>
    <scope>NUCLEOTIDE SEQUENCE [LARGE SCALE GENOMIC DNA]</scope>
    <source>
        <strain evidence="17 18">NJ9703</strain>
    </source>
</reference>
<dbReference type="SUPFAM" id="SSF69189">
    <property type="entry name" value="Penicillin-binding protein associated domain"/>
    <property type="match status" value="1"/>
</dbReference>
<comment type="pathway">
    <text evidence="2">Cell wall biogenesis; peptidoglycan biosynthesis.</text>
</comment>
<dbReference type="EMBL" id="ACEO02000010">
    <property type="protein sequence ID" value="EFC51530.1"/>
    <property type="molecule type" value="Genomic_DNA"/>
</dbReference>
<dbReference type="InterPro" id="IPR015956">
    <property type="entry name" value="Peniciliin-bd_prot_C_sf"/>
</dbReference>
<evidence type="ECO:0000256" key="10">
    <source>
        <dbReference type="ARBA" id="ARBA00022984"/>
    </source>
</evidence>
<sequence>MMKKTLLSLIFAALLNTHALAADPVASAPAVQGEAQPQPLLHSINSPTTPPEIAATAYIVTDLHSKQTLASNNADAPIEPAALTQMMTAYLAFKALENGTLEASQMLTVSNAAWKVEGSRMFLDPKVPVSVSSLIKGTTIQSANDAAITLAEAIGNGSIDEFVKQMNEEAKRLGMKHTHFNNPTGISSNGHVSTVGDLAILAAALINDYPKYYPLFANKSFKYNNIEQPNRNLLLYRDSSIDGLKTGYSEGAGYHLAASSKRNNRRIVSILAGAESTEARASESSKLLNWSLQAFDTPKLYNGGEVISQVKVYKGSTKAVDIGFLDDVYITIPHDTGKNVKPILETLQPVLAPIEKGQVLGKLKVMKDGKIIAEKDVVALTGVEEGSWLRRMWDAIVLWFKGLFS</sequence>
<dbReference type="SMART" id="SM00936">
    <property type="entry name" value="PBP5_C"/>
    <property type="match status" value="1"/>
</dbReference>
<evidence type="ECO:0000256" key="2">
    <source>
        <dbReference type="ARBA" id="ARBA00004752"/>
    </source>
</evidence>
<accession>A0A9W5MYV1</accession>
<feature type="chain" id="PRO_5040787116" description="serine-type D-Ala-D-Ala carboxypeptidase" evidence="15">
    <location>
        <begin position="22"/>
        <end position="405"/>
    </location>
</feature>
<dbReference type="GO" id="GO:0009252">
    <property type="term" value="P:peptidoglycan biosynthetic process"/>
    <property type="evidence" value="ECO:0007669"/>
    <property type="project" value="UniProtKB-KW"/>
</dbReference>
<evidence type="ECO:0000256" key="12">
    <source>
        <dbReference type="ARBA" id="ARBA00034000"/>
    </source>
</evidence>
<dbReference type="Gene3D" id="3.40.710.10">
    <property type="entry name" value="DD-peptidase/beta-lactamase superfamily"/>
    <property type="match status" value="1"/>
</dbReference>
<evidence type="ECO:0000256" key="5">
    <source>
        <dbReference type="ARBA" id="ARBA00022645"/>
    </source>
</evidence>
<dbReference type="Gene3D" id="2.60.410.10">
    <property type="entry name" value="D-Ala-D-Ala carboxypeptidase, C-terminal domain"/>
    <property type="match status" value="1"/>
</dbReference>
<evidence type="ECO:0000259" key="16">
    <source>
        <dbReference type="SMART" id="SM00936"/>
    </source>
</evidence>
<dbReference type="GO" id="GO:0008360">
    <property type="term" value="P:regulation of cell shape"/>
    <property type="evidence" value="ECO:0007669"/>
    <property type="project" value="UniProtKB-KW"/>
</dbReference>
<evidence type="ECO:0000256" key="8">
    <source>
        <dbReference type="ARBA" id="ARBA00022801"/>
    </source>
</evidence>
<feature type="signal peptide" evidence="15">
    <location>
        <begin position="1"/>
        <end position="21"/>
    </location>
</feature>
<evidence type="ECO:0000256" key="13">
    <source>
        <dbReference type="PIRSR" id="PIRSR618044-2"/>
    </source>
</evidence>
<comment type="function">
    <text evidence="1">Removes C-terminal D-alanyl residues from sugar-peptide cell wall precursors.</text>
</comment>
<evidence type="ECO:0000256" key="11">
    <source>
        <dbReference type="ARBA" id="ARBA00023316"/>
    </source>
</evidence>
<evidence type="ECO:0000256" key="15">
    <source>
        <dbReference type="SAM" id="SignalP"/>
    </source>
</evidence>
<dbReference type="RefSeq" id="WP_004520574.1">
    <property type="nucleotide sequence ID" value="NZ_ACEO02000010.1"/>
</dbReference>
<feature type="binding site" evidence="13">
    <location>
        <position position="245"/>
    </location>
    <ligand>
        <name>substrate</name>
    </ligand>
</feature>
<keyword evidence="7 15" id="KW-0732">Signal</keyword>
<keyword evidence="9" id="KW-0133">Cell shape</keyword>